<dbReference type="RefSeq" id="WP_082297260.1">
    <property type="nucleotide sequence ID" value="NZ_AVBE01000002.1"/>
</dbReference>
<accession>A0AA44UAZ8</accession>
<gene>
    <name evidence="2" type="ORF">N776_11205</name>
</gene>
<evidence type="ECO:0000313" key="2">
    <source>
        <dbReference type="EMBL" id="PHJ36488.1"/>
    </source>
</evidence>
<keyword evidence="1" id="KW-0732">Signal</keyword>
<reference evidence="2 3" key="1">
    <citation type="submission" date="2013-08" db="EMBL/GenBank/DDBJ databases">
        <authorList>
            <person name="Trees D."/>
        </authorList>
    </citation>
    <scope>NUCLEOTIDE SEQUENCE [LARGE SCALE GENOMIC DNA]</scope>
    <source>
        <strain evidence="2 3">3502</strain>
    </source>
</reference>
<proteinExistence type="predicted"/>
<dbReference type="Pfam" id="PF06255">
    <property type="entry name" value="MafB"/>
    <property type="match status" value="1"/>
</dbReference>
<feature type="chain" id="PRO_5041270069" description="Septum formation inhibitor Maf" evidence="1">
    <location>
        <begin position="27"/>
        <end position="521"/>
    </location>
</feature>
<evidence type="ECO:0008006" key="4">
    <source>
        <dbReference type="Google" id="ProtNLM"/>
    </source>
</evidence>
<protein>
    <recommendedName>
        <fullName evidence="4">Septum formation inhibitor Maf</fullName>
    </recommendedName>
</protein>
<dbReference type="InterPro" id="IPR008106">
    <property type="entry name" value="Adhesin_MafB"/>
</dbReference>
<dbReference type="EMBL" id="AVBE01000002">
    <property type="protein sequence ID" value="PHJ36488.1"/>
    <property type="molecule type" value="Genomic_DNA"/>
</dbReference>
<sequence>MNLPIQKFMMLFAAAISLLQIPISHANGLDARLRDDMQAKHYEPGGKYHLFGNARGSVKNRVCAVQTFDATAVGPILPITHERTGFEGIIGYETHFSGHGHEVHSPFDNHDSKSTSDFSGSVDGGFTVYQLHRTGSEIHPADGYDGPQGGGYPEPQGARDIYSYHIKGTSTKTKINTVPQAPFSDRWLKENAGAASGFLSRADEAGKLIWENDPDKNWRANRMDDIRGIVQGAVNPFLTGFQGLGVGAITDSAVNPVTYAAAQQTLQGIHDLGNVSPAAQLAAASLLQDSAFAVKDGINSARQWADAHPNITATAQTALAVAEAAGTVWRGKKVELNPAKWDWVKNTGYETTVTRKTLDGQIAGKNKPIKPSSGDYVLPVGRQIIDPTRTSFSQATVSYQKRGANYNYDSLVAAMNEKKSWVGDRVDVVNMPDGAPTSMDNTRIMAAREAGVKVEANVHNFNDRLSSKERIRFKHDGIEPQTWGEAIQLRIRKQETQKGVPEGWSKRFPNGSIYDVKVLRK</sequence>
<dbReference type="PRINTS" id="PR01732">
    <property type="entry name" value="ADHESINMAFB"/>
</dbReference>
<evidence type="ECO:0000256" key="1">
    <source>
        <dbReference type="SAM" id="SignalP"/>
    </source>
</evidence>
<evidence type="ECO:0000313" key="3">
    <source>
        <dbReference type="Proteomes" id="UP000223296"/>
    </source>
</evidence>
<dbReference type="AlphaFoldDB" id="A0AA44UAZ8"/>
<organism evidence="2 3">
    <name type="scientific">Neisseria gonorrhoeae 3502</name>
    <dbReference type="NCBI Taxonomy" id="1193404"/>
    <lineage>
        <taxon>Bacteria</taxon>
        <taxon>Pseudomonadati</taxon>
        <taxon>Pseudomonadota</taxon>
        <taxon>Betaproteobacteria</taxon>
        <taxon>Neisseriales</taxon>
        <taxon>Neisseriaceae</taxon>
        <taxon>Neisseria</taxon>
    </lineage>
</organism>
<feature type="signal peptide" evidence="1">
    <location>
        <begin position="1"/>
        <end position="26"/>
    </location>
</feature>
<name>A0AA44UAZ8_NEIGO</name>
<dbReference type="Proteomes" id="UP000223296">
    <property type="component" value="Unassembled WGS sequence"/>
</dbReference>
<comment type="caution">
    <text evidence="2">The sequence shown here is derived from an EMBL/GenBank/DDBJ whole genome shotgun (WGS) entry which is preliminary data.</text>
</comment>